<sequence length="383" mass="42663">MPSFYVPARSSRHRRACFALYRALVRQGLRVPLPDELTTSSPLGPSNPIKNLIRNAFRRNKRDTSPRLVVSALKNGYRFLSLLSRAADPASAEHASVLAFLRENESRILEVRAKKAAEAAARISTAPIPGRTPLIKKISAEGEPPVYAPAGPPRPLSSFPSGVRKPPTLGAVGGVPFLRLKKPQPRFLERVIRQTAQRREKKIIQLLDFQTEGLDDVALEDQWEWLVGRMLADKAKEEGKTPPPVPREPTYRQTLHGVTVQMSKEINEQRLDLLAKSHAMWQIVLNEQALALQEEKERLAREGKDPSEAKLRDWRRPIWDRPKRKLKAKKQREAAVPEQPEGAGVSKETSSPEKLSPGTTRSVEGEKSPSAVLKETAGGSDTP</sequence>
<dbReference type="InterPro" id="IPR046896">
    <property type="entry name" value="Cup1-like_N"/>
</dbReference>
<dbReference type="eggNOG" id="ENOG502S4VH">
    <property type="taxonomic scope" value="Eukaryota"/>
</dbReference>
<feature type="region of interest" description="Disordered" evidence="1">
    <location>
        <begin position="299"/>
        <end position="383"/>
    </location>
</feature>
<accession>G2QWZ8</accession>
<dbReference type="HOGENOM" id="CLU_042937_0_0_1"/>
<evidence type="ECO:0000259" key="2">
    <source>
        <dbReference type="Pfam" id="PF05347"/>
    </source>
</evidence>
<feature type="compositionally biased region" description="Basic and acidic residues" evidence="1">
    <location>
        <begin position="299"/>
        <end position="321"/>
    </location>
</feature>
<dbReference type="GeneID" id="11515576"/>
<proteinExistence type="predicted"/>
<evidence type="ECO:0000313" key="3">
    <source>
        <dbReference type="EMBL" id="AEO63964.1"/>
    </source>
</evidence>
<dbReference type="RefSeq" id="XP_003650300.1">
    <property type="nucleotide sequence ID" value="XM_003650252.1"/>
</dbReference>
<name>G2QWZ8_THETT</name>
<evidence type="ECO:0000256" key="1">
    <source>
        <dbReference type="SAM" id="MobiDB-lite"/>
    </source>
</evidence>
<keyword evidence="4" id="KW-1185">Reference proteome</keyword>
<dbReference type="CDD" id="cd20273">
    <property type="entry name" value="Complex1_LYR_unchar"/>
    <property type="match status" value="1"/>
</dbReference>
<dbReference type="AlphaFoldDB" id="G2QWZ8"/>
<organism evidence="3 4">
    <name type="scientific">Thermothielavioides terrestris (strain ATCC 38088 / NRRL 8126)</name>
    <name type="common">Thielavia terrestris</name>
    <dbReference type="NCBI Taxonomy" id="578455"/>
    <lineage>
        <taxon>Eukaryota</taxon>
        <taxon>Fungi</taxon>
        <taxon>Dikarya</taxon>
        <taxon>Ascomycota</taxon>
        <taxon>Pezizomycotina</taxon>
        <taxon>Sordariomycetes</taxon>
        <taxon>Sordariomycetidae</taxon>
        <taxon>Sordariales</taxon>
        <taxon>Chaetomiaceae</taxon>
        <taxon>Thermothielavioides</taxon>
        <taxon>Thermothielavioides terrestris</taxon>
    </lineage>
</organism>
<dbReference type="KEGG" id="ttt:THITE_2109582"/>
<gene>
    <name evidence="3" type="ORF">THITE_2109582</name>
</gene>
<dbReference type="Proteomes" id="UP000008181">
    <property type="component" value="Chromosome 1"/>
</dbReference>
<evidence type="ECO:0000313" key="4">
    <source>
        <dbReference type="Proteomes" id="UP000008181"/>
    </source>
</evidence>
<reference evidence="3 4" key="1">
    <citation type="journal article" date="2011" name="Nat. Biotechnol.">
        <title>Comparative genomic analysis of the thermophilic biomass-degrading fungi Myceliophthora thermophila and Thielavia terrestris.</title>
        <authorList>
            <person name="Berka R.M."/>
            <person name="Grigoriev I.V."/>
            <person name="Otillar R."/>
            <person name="Salamov A."/>
            <person name="Grimwood J."/>
            <person name="Reid I."/>
            <person name="Ishmael N."/>
            <person name="John T."/>
            <person name="Darmond C."/>
            <person name="Moisan M.-C."/>
            <person name="Henrissat B."/>
            <person name="Coutinho P.M."/>
            <person name="Lombard V."/>
            <person name="Natvig D.O."/>
            <person name="Lindquist E."/>
            <person name="Schmutz J."/>
            <person name="Lucas S."/>
            <person name="Harris P."/>
            <person name="Powlowski J."/>
            <person name="Bellemare A."/>
            <person name="Taylor D."/>
            <person name="Butler G."/>
            <person name="de Vries R.P."/>
            <person name="Allijn I.E."/>
            <person name="van den Brink J."/>
            <person name="Ushinsky S."/>
            <person name="Storms R."/>
            <person name="Powell A.J."/>
            <person name="Paulsen I.T."/>
            <person name="Elbourne L.D.H."/>
            <person name="Baker S.E."/>
            <person name="Magnuson J."/>
            <person name="LaBoissiere S."/>
            <person name="Clutterbuck A.J."/>
            <person name="Martinez D."/>
            <person name="Wogulis M."/>
            <person name="de Leon A.L."/>
            <person name="Rey M.W."/>
            <person name="Tsang A."/>
        </authorList>
    </citation>
    <scope>NUCLEOTIDE SEQUENCE [LARGE SCALE GENOMIC DNA]</scope>
    <source>
        <strain evidence="4">ATCC 38088 / NRRL 8126</strain>
    </source>
</reference>
<dbReference type="OrthoDB" id="6508832at2759"/>
<feature type="domain" description="Complex 1 LYR protein" evidence="2">
    <location>
        <begin position="16"/>
        <end position="80"/>
    </location>
</feature>
<feature type="compositionally biased region" description="Polar residues" evidence="1">
    <location>
        <begin position="347"/>
        <end position="362"/>
    </location>
</feature>
<dbReference type="Pfam" id="PF05347">
    <property type="entry name" value="Complex1_LYR"/>
    <property type="match status" value="1"/>
</dbReference>
<dbReference type="InterPro" id="IPR008011">
    <property type="entry name" value="Complex1_LYR_dom"/>
</dbReference>
<protein>
    <recommendedName>
        <fullName evidence="2">Complex 1 LYR protein domain-containing protein</fullName>
    </recommendedName>
</protein>
<dbReference type="EMBL" id="CP003009">
    <property type="protein sequence ID" value="AEO63964.1"/>
    <property type="molecule type" value="Genomic_DNA"/>
</dbReference>